<dbReference type="Proteomes" id="UP000494252">
    <property type="component" value="Unassembled WGS sequence"/>
</dbReference>
<dbReference type="SFLD" id="SFLDG01129">
    <property type="entry name" value="C1.5:_HAD__Beta-PGM__Phosphata"/>
    <property type="match status" value="1"/>
</dbReference>
<evidence type="ECO:0000256" key="1">
    <source>
        <dbReference type="ARBA" id="ARBA00022801"/>
    </source>
</evidence>
<dbReference type="RefSeq" id="WP_175165641.1">
    <property type="nucleotide sequence ID" value="NZ_CADIKI010000027.1"/>
</dbReference>
<organism evidence="2 3">
    <name type="scientific">Paraburkholderia fynbosensis</name>
    <dbReference type="NCBI Taxonomy" id="1200993"/>
    <lineage>
        <taxon>Bacteria</taxon>
        <taxon>Pseudomonadati</taxon>
        <taxon>Pseudomonadota</taxon>
        <taxon>Betaproteobacteria</taxon>
        <taxon>Burkholderiales</taxon>
        <taxon>Burkholderiaceae</taxon>
        <taxon>Paraburkholderia</taxon>
    </lineage>
</organism>
<dbReference type="Gene3D" id="1.10.150.750">
    <property type="match status" value="1"/>
</dbReference>
<dbReference type="SFLD" id="SFLDS00003">
    <property type="entry name" value="Haloacid_Dehalogenase"/>
    <property type="match status" value="1"/>
</dbReference>
<sequence>MPLTDFDTLTFDCYGTLIDWETGIFEGLRPLLERVEPRLTRDQVLEAHARHESSQQKYTPARRYQELLPIVYKRLAEEWRVPYTLADCIAYGKSIRNWPAFDDSAAALHYLKQHYKLVILSNVDNESFTYSNAKLQVEFDAIITAEDVGSYKPSPRNFEYMLEKLGERGIGKDKILHTAESLFHDHQPANEFGLASCWIYRRHAKQGFGATMNPGSQPKVDFRFNSMAEFVKAHQEAVRQKV</sequence>
<keyword evidence="1" id="KW-0378">Hydrolase</keyword>
<dbReference type="PANTHER" id="PTHR43316">
    <property type="entry name" value="HYDROLASE, HALOACID DELAHOGENASE-RELATED"/>
    <property type="match status" value="1"/>
</dbReference>
<dbReference type="InterPro" id="IPR006328">
    <property type="entry name" value="2-HAD"/>
</dbReference>
<evidence type="ECO:0000313" key="3">
    <source>
        <dbReference type="Proteomes" id="UP000494252"/>
    </source>
</evidence>
<protein>
    <recommendedName>
        <fullName evidence="4">(S)-2-haloacid dehalogenase</fullName>
    </recommendedName>
</protein>
<dbReference type="NCBIfam" id="TIGR01493">
    <property type="entry name" value="HAD-SF-IA-v2"/>
    <property type="match status" value="1"/>
</dbReference>
<dbReference type="InterPro" id="IPR006439">
    <property type="entry name" value="HAD-SF_hydro_IA"/>
</dbReference>
<dbReference type="PANTHER" id="PTHR43316:SF9">
    <property type="entry name" value="ACID DEHALOGENASE, PUTATIVE (AFU_ORTHOLOGUE AFUA_6G14460)-RELATED"/>
    <property type="match status" value="1"/>
</dbReference>
<dbReference type="NCBIfam" id="TIGR01428">
    <property type="entry name" value="HAD_type_II"/>
    <property type="match status" value="1"/>
</dbReference>
<dbReference type="SUPFAM" id="SSF56784">
    <property type="entry name" value="HAD-like"/>
    <property type="match status" value="1"/>
</dbReference>
<dbReference type="EMBL" id="CADIKI010000027">
    <property type="protein sequence ID" value="CAB3808585.1"/>
    <property type="molecule type" value="Genomic_DNA"/>
</dbReference>
<accession>A0A6J5H0Z0</accession>
<dbReference type="InterPro" id="IPR023214">
    <property type="entry name" value="HAD_sf"/>
</dbReference>
<dbReference type="AlphaFoldDB" id="A0A6J5H0Z0"/>
<evidence type="ECO:0000313" key="2">
    <source>
        <dbReference type="EMBL" id="CAB3808585.1"/>
    </source>
</evidence>
<gene>
    <name evidence="2" type="ORF">LMG27177_06578</name>
</gene>
<dbReference type="InterPro" id="IPR051540">
    <property type="entry name" value="S-2-haloacid_dehalogenase"/>
</dbReference>
<proteinExistence type="predicted"/>
<reference evidence="2 3" key="1">
    <citation type="submission" date="2020-04" db="EMBL/GenBank/DDBJ databases">
        <authorList>
            <person name="De Canck E."/>
        </authorList>
    </citation>
    <scope>NUCLEOTIDE SEQUENCE [LARGE SCALE GENOMIC DNA]</scope>
    <source>
        <strain evidence="2 3">LMG 27177</strain>
    </source>
</reference>
<dbReference type="Gene3D" id="3.40.50.1000">
    <property type="entry name" value="HAD superfamily/HAD-like"/>
    <property type="match status" value="1"/>
</dbReference>
<dbReference type="PRINTS" id="PR00413">
    <property type="entry name" value="HADHALOGNASE"/>
</dbReference>
<evidence type="ECO:0008006" key="4">
    <source>
        <dbReference type="Google" id="ProtNLM"/>
    </source>
</evidence>
<dbReference type="Pfam" id="PF00702">
    <property type="entry name" value="Hydrolase"/>
    <property type="match status" value="1"/>
</dbReference>
<name>A0A6J5H0Z0_9BURK</name>
<dbReference type="InterPro" id="IPR036412">
    <property type="entry name" value="HAD-like_sf"/>
</dbReference>
<keyword evidence="3" id="KW-1185">Reference proteome</keyword>
<dbReference type="GO" id="GO:0019120">
    <property type="term" value="F:hydrolase activity, acting on acid halide bonds, in C-halide compounds"/>
    <property type="evidence" value="ECO:0007669"/>
    <property type="project" value="InterPro"/>
</dbReference>